<proteinExistence type="predicted"/>
<keyword evidence="3" id="KW-0732">Signal</keyword>
<dbReference type="CDD" id="cd13590">
    <property type="entry name" value="PBP2_PotD_PotF_like"/>
    <property type="match status" value="1"/>
</dbReference>
<reference evidence="5 6" key="1">
    <citation type="submission" date="2020-02" db="EMBL/GenBank/DDBJ databases">
        <title>Full genome sequence of Nocardioides sp. R-3366.</title>
        <authorList>
            <person name="Im W.-T."/>
        </authorList>
    </citation>
    <scope>NUCLEOTIDE SEQUENCE [LARGE SCALE GENOMIC DNA]</scope>
    <source>
        <strain evidence="5 6">R-3366</strain>
    </source>
</reference>
<name>A0A6G6WKF8_9ACTN</name>
<dbReference type="KEGG" id="nano:G5V58_03230"/>
<evidence type="ECO:0000256" key="1">
    <source>
        <dbReference type="ARBA" id="ARBA00004418"/>
    </source>
</evidence>
<dbReference type="PRINTS" id="PR00909">
    <property type="entry name" value="SPERMDNBNDNG"/>
</dbReference>
<comment type="subcellular location">
    <subcellularLocation>
        <location evidence="1">Periplasm</location>
    </subcellularLocation>
</comment>
<dbReference type="GO" id="GO:0019808">
    <property type="term" value="F:polyamine binding"/>
    <property type="evidence" value="ECO:0007669"/>
    <property type="project" value="InterPro"/>
</dbReference>
<dbReference type="AlphaFoldDB" id="A0A6G6WKF8"/>
<organism evidence="5 6">
    <name type="scientific">Nocardioides anomalus</name>
    <dbReference type="NCBI Taxonomy" id="2712223"/>
    <lineage>
        <taxon>Bacteria</taxon>
        <taxon>Bacillati</taxon>
        <taxon>Actinomycetota</taxon>
        <taxon>Actinomycetes</taxon>
        <taxon>Propionibacteriales</taxon>
        <taxon>Nocardioidaceae</taxon>
        <taxon>Nocardioides</taxon>
    </lineage>
</organism>
<keyword evidence="6" id="KW-1185">Reference proteome</keyword>
<dbReference type="Proteomes" id="UP000502996">
    <property type="component" value="Chromosome"/>
</dbReference>
<evidence type="ECO:0000313" key="6">
    <source>
        <dbReference type="Proteomes" id="UP000502996"/>
    </source>
</evidence>
<dbReference type="PANTHER" id="PTHR30222:SF17">
    <property type="entry name" value="SPERMIDINE_PUTRESCINE-BINDING PERIPLASMIC PROTEIN"/>
    <property type="match status" value="1"/>
</dbReference>
<dbReference type="InterPro" id="IPR006059">
    <property type="entry name" value="SBP"/>
</dbReference>
<evidence type="ECO:0000313" key="5">
    <source>
        <dbReference type="EMBL" id="QIG45719.1"/>
    </source>
</evidence>
<dbReference type="Pfam" id="PF13416">
    <property type="entry name" value="SBP_bac_8"/>
    <property type="match status" value="1"/>
</dbReference>
<dbReference type="SUPFAM" id="SSF53850">
    <property type="entry name" value="Periplasmic binding protein-like II"/>
    <property type="match status" value="1"/>
</dbReference>
<evidence type="ECO:0000256" key="3">
    <source>
        <dbReference type="ARBA" id="ARBA00022729"/>
    </source>
</evidence>
<dbReference type="Gene3D" id="3.40.190.10">
    <property type="entry name" value="Periplasmic binding protein-like II"/>
    <property type="match status" value="2"/>
</dbReference>
<dbReference type="GO" id="GO:0042597">
    <property type="term" value="C:periplasmic space"/>
    <property type="evidence" value="ECO:0007669"/>
    <property type="project" value="UniProtKB-SubCell"/>
</dbReference>
<gene>
    <name evidence="5" type="ORF">G5V58_03230</name>
</gene>
<dbReference type="EMBL" id="CP049257">
    <property type="protein sequence ID" value="QIG45719.1"/>
    <property type="molecule type" value="Genomic_DNA"/>
</dbReference>
<sequence>MKGFQEEYGVKVVQSNFDSMESMQAKLAAGNRYDVIFPSAQWVQKLTAANKLYPIDHSVLTNAPAIFDHYDYFADPWYDPGSAHSVPFTMYKTGIAWRKDQLGDELTGSWRDLWDDDARDHTFVLDDRDEVLGMAALLLGLPLNTSDVHELDRIVETMGTLRPYLRAFSSDDYLNLLGGDAWLQQTWSGDMAAVLWQADDPGLYGFESPSEGTPVNSDTYAIPANAEHPGTALLFIDYMLRPEVAAKNIGYIGYPMPIHGTEEVYDDLIASYPACKVTLEDLAGGHYFTGGSVESTRVRDAAYTEIKVG</sequence>
<accession>A0A6G6WKF8</accession>
<protein>
    <submittedName>
        <fullName evidence="5">Spermidine/putrescine ABC transporter substrate-binding protein</fullName>
    </submittedName>
</protein>
<evidence type="ECO:0000256" key="2">
    <source>
        <dbReference type="ARBA" id="ARBA00022448"/>
    </source>
</evidence>
<dbReference type="InterPro" id="IPR001188">
    <property type="entry name" value="Sperm_putr-bd"/>
</dbReference>
<evidence type="ECO:0000256" key="4">
    <source>
        <dbReference type="ARBA" id="ARBA00022764"/>
    </source>
</evidence>
<dbReference type="PANTHER" id="PTHR30222">
    <property type="entry name" value="SPERMIDINE/PUTRESCINE-BINDING PERIPLASMIC PROTEIN"/>
    <property type="match status" value="1"/>
</dbReference>
<dbReference type="GO" id="GO:0015846">
    <property type="term" value="P:polyamine transport"/>
    <property type="evidence" value="ECO:0007669"/>
    <property type="project" value="InterPro"/>
</dbReference>
<keyword evidence="4" id="KW-0574">Periplasm</keyword>
<keyword evidence="2" id="KW-0813">Transport</keyword>